<keyword evidence="15" id="KW-0598">Phosphotransferase system</keyword>
<keyword evidence="17" id="KW-0418">Kinase</keyword>
<feature type="domain" description="PTS EIIB type-2" evidence="27">
    <location>
        <begin position="410"/>
        <end position="505"/>
    </location>
</feature>
<feature type="transmembrane region" description="Helical" evidence="25">
    <location>
        <begin position="168"/>
        <end position="191"/>
    </location>
</feature>
<dbReference type="PROSITE" id="PS51099">
    <property type="entry name" value="PTS_EIIB_TYPE_2"/>
    <property type="match status" value="1"/>
</dbReference>
<dbReference type="SUPFAM" id="SSF52794">
    <property type="entry name" value="PTS system IIB component-like"/>
    <property type="match status" value="1"/>
</dbReference>
<sequence>MGRICTVWFGGVLPRKFWDGSYHIFIIQRGIFMSQQGGGAQEAMQKFGRFLSGMVMPNIGAFIAWGFLTALFIPTGWMPNETLAQVGGPMSKWLIPLLIGFTGGFAVNGHRGGVMGAIATSGVIAGSDIPMFLGAMIMGPLGGAVIKKFDNAIRDSIPGGFEMLVNNFSLGILGGILAILAFEVVGPIVSAANDVLRSGVEGIVAAGLLPLASIIIEPAKVLFLNNALNHGVLSPLGIQQAQEFGKSTFFLLEANPGPGLGILLAYWLFGKGMAKSSAPGAMIIHFLGGIHEIYFPYILMKPILIIAAIAGGMSGVFTLVMLNGGLIAPSSPGSIFAIIAMTPNSAALFANMSAVAVATAVSCAVASVFIKMSKDVDDDSLENARESMTDMKNRGKDLPAEKKVSGKDLKVIVYACDAGMGSSALGAAALRKKLKKDGYTDISVTNCAIGAIPQEAQLVISHEKLAERALADSPQAEHIWVRDFTQNNVYDIVTERLKAAAVDTSAPTSEADASAEPKIGAGVLLKENVKVGLPSVSREEAVTAAGKLLVAGGYVDEGYVQGMLNREKELSTFIGKGIAIPHGENAVKDTIKKTGIVVLQYPEGVKFGDETAHLVIGIAGMGNDHLAILANIATMVGDYSDEQLAALFATKSADELYAVFMQED</sequence>
<evidence type="ECO:0000256" key="8">
    <source>
        <dbReference type="ARBA" id="ARBA00021825"/>
    </source>
</evidence>
<dbReference type="CDD" id="cd05567">
    <property type="entry name" value="PTS_IIB_mannitol"/>
    <property type="match status" value="1"/>
</dbReference>
<feature type="transmembrane region" description="Helical" evidence="25">
    <location>
        <begin position="203"/>
        <end position="228"/>
    </location>
</feature>
<evidence type="ECO:0000256" key="14">
    <source>
        <dbReference type="ARBA" id="ARBA00022679"/>
    </source>
</evidence>
<evidence type="ECO:0000256" key="15">
    <source>
        <dbReference type="ARBA" id="ARBA00022683"/>
    </source>
</evidence>
<name>E7N4I1_9FIRM</name>
<keyword evidence="16 25" id="KW-0812">Transmembrane</keyword>
<dbReference type="PROSITE" id="PS51104">
    <property type="entry name" value="PTS_EIIC_TYPE_2"/>
    <property type="match status" value="1"/>
</dbReference>
<keyword evidence="19 25" id="KW-0472">Membrane</keyword>
<dbReference type="InterPro" id="IPR013011">
    <property type="entry name" value="PTS_EIIB_2"/>
</dbReference>
<evidence type="ECO:0000256" key="20">
    <source>
        <dbReference type="ARBA" id="ARBA00029908"/>
    </source>
</evidence>
<dbReference type="NCBIfam" id="TIGR00851">
    <property type="entry name" value="mtlA"/>
    <property type="match status" value="1"/>
</dbReference>
<keyword evidence="13" id="KW-0762">Sugar transport</keyword>
<keyword evidence="11" id="KW-0997">Cell inner membrane</keyword>
<dbReference type="CDD" id="cd00211">
    <property type="entry name" value="PTS_IIA_fru"/>
    <property type="match status" value="1"/>
</dbReference>
<dbReference type="EC" id="2.7.1.197" evidence="5"/>
<evidence type="ECO:0000259" key="26">
    <source>
        <dbReference type="PROSITE" id="PS51094"/>
    </source>
</evidence>
<feature type="transmembrane region" description="Helical" evidence="25">
    <location>
        <begin position="50"/>
        <end position="73"/>
    </location>
</feature>
<evidence type="ECO:0000313" key="29">
    <source>
        <dbReference type="EMBL" id="EFW28998.1"/>
    </source>
</evidence>
<evidence type="ECO:0000256" key="6">
    <source>
        <dbReference type="ARBA" id="ARBA00014783"/>
    </source>
</evidence>
<dbReference type="PANTHER" id="PTHR30181:SF2">
    <property type="entry name" value="PTS SYSTEM MANNITOL-SPECIFIC EIICBA COMPONENT"/>
    <property type="match status" value="1"/>
</dbReference>
<evidence type="ECO:0000259" key="28">
    <source>
        <dbReference type="PROSITE" id="PS51104"/>
    </source>
</evidence>
<evidence type="ECO:0000256" key="10">
    <source>
        <dbReference type="ARBA" id="ARBA00022475"/>
    </source>
</evidence>
<evidence type="ECO:0000256" key="16">
    <source>
        <dbReference type="ARBA" id="ARBA00022692"/>
    </source>
</evidence>
<evidence type="ECO:0000259" key="27">
    <source>
        <dbReference type="PROSITE" id="PS51099"/>
    </source>
</evidence>
<dbReference type="InterPro" id="IPR002178">
    <property type="entry name" value="PTS_EIIA_type-2_dom"/>
</dbReference>
<reference evidence="29 30" key="1">
    <citation type="submission" date="2010-08" db="EMBL/GenBank/DDBJ databases">
        <authorList>
            <person name="Weinstock G."/>
            <person name="Sodergren E."/>
            <person name="Clifton S."/>
            <person name="Fulton L."/>
            <person name="Fulton B."/>
            <person name="Courtney L."/>
            <person name="Fronick C."/>
            <person name="Harrison M."/>
            <person name="Strong C."/>
            <person name="Farmer C."/>
            <person name="Delahaunty K."/>
            <person name="Markovic C."/>
            <person name="Hall O."/>
            <person name="Minx P."/>
            <person name="Tomlinson C."/>
            <person name="Mitreva M."/>
            <person name="Hou S."/>
            <person name="Chen J."/>
            <person name="Wollam A."/>
            <person name="Pepin K.H."/>
            <person name="Johnson M."/>
            <person name="Bhonagiri V."/>
            <person name="Zhang X."/>
            <person name="Suruliraj S."/>
            <person name="Warren W."/>
            <person name="Chinwalla A."/>
            <person name="Mardis E.R."/>
            <person name="Wilson R.K."/>
        </authorList>
    </citation>
    <scope>NUCLEOTIDE SEQUENCE [LARGE SCALE GENOMIC DNA]</scope>
    <source>
        <strain evidence="29 30">F0399</strain>
    </source>
</reference>
<dbReference type="STRING" id="749551.HMPREF9555_01925"/>
<evidence type="ECO:0000256" key="22">
    <source>
        <dbReference type="ARBA" id="ARBA00030956"/>
    </source>
</evidence>
<evidence type="ECO:0000256" key="2">
    <source>
        <dbReference type="ARBA" id="ARBA00002434"/>
    </source>
</evidence>
<evidence type="ECO:0000256" key="4">
    <source>
        <dbReference type="ARBA" id="ARBA00011738"/>
    </source>
</evidence>
<dbReference type="Gene3D" id="3.40.930.10">
    <property type="entry name" value="Mannitol-specific EII, Chain A"/>
    <property type="match status" value="1"/>
</dbReference>
<evidence type="ECO:0000256" key="24">
    <source>
        <dbReference type="ARBA" id="ARBA00033349"/>
    </source>
</evidence>
<dbReference type="PANTHER" id="PTHR30181">
    <property type="entry name" value="MANNITOL PERMEASE IIC COMPONENT"/>
    <property type="match status" value="1"/>
</dbReference>
<evidence type="ECO:0000256" key="19">
    <source>
        <dbReference type="ARBA" id="ARBA00023136"/>
    </source>
</evidence>
<dbReference type="Pfam" id="PF02378">
    <property type="entry name" value="PTS_EIIC"/>
    <property type="match status" value="1"/>
</dbReference>
<dbReference type="PROSITE" id="PS00372">
    <property type="entry name" value="PTS_EIIA_TYPE_2_HIS"/>
    <property type="match status" value="1"/>
</dbReference>
<evidence type="ECO:0000256" key="3">
    <source>
        <dbReference type="ARBA" id="ARBA00004429"/>
    </source>
</evidence>
<feature type="domain" description="PTS EIIC type-2" evidence="28">
    <location>
        <begin position="47"/>
        <end position="379"/>
    </location>
</feature>
<dbReference type="Pfam" id="PF02302">
    <property type="entry name" value="PTS_IIB"/>
    <property type="match status" value="1"/>
</dbReference>
<dbReference type="InterPro" id="IPR029503">
    <property type="entry name" value="PTS_EIIB_mannitol"/>
</dbReference>
<gene>
    <name evidence="29" type="primary">mtlA</name>
    <name evidence="29" type="ORF">HMPREF9555_01925</name>
</gene>
<protein>
    <recommendedName>
        <fullName evidence="6">Mannitol-specific phosphotransferase enzyme IIA component</fullName>
        <ecNumber evidence="5">2.7.1.197</ecNumber>
    </recommendedName>
    <alternativeName>
        <fullName evidence="22">EIIA</fullName>
    </alternativeName>
    <alternativeName>
        <fullName evidence="24">EIICB-Mtl</fullName>
    </alternativeName>
    <alternativeName>
        <fullName evidence="21">EIICBA-Mtl</fullName>
    </alternativeName>
    <alternativeName>
        <fullName evidence="23">EIII</fullName>
    </alternativeName>
    <alternativeName>
        <fullName evidence="20">PTS system mannitol-specific EIIA component</fullName>
    </alternativeName>
    <alternativeName>
        <fullName evidence="8">PTS system mannitol-specific EIICB component</fullName>
    </alternativeName>
    <alternativeName>
        <fullName evidence="7">PTS system mannitol-specific EIICBA component</fullName>
    </alternativeName>
</protein>
<dbReference type="NCBIfam" id="NF011663">
    <property type="entry name" value="PRK15083.1"/>
    <property type="match status" value="1"/>
</dbReference>
<evidence type="ECO:0000256" key="9">
    <source>
        <dbReference type="ARBA" id="ARBA00022448"/>
    </source>
</evidence>
<keyword evidence="12" id="KW-0597">Phosphoprotein</keyword>
<comment type="caution">
    <text evidence="29">The sequence shown here is derived from an EMBL/GenBank/DDBJ whole genome shotgun (WGS) entry which is preliminary data.</text>
</comment>
<keyword evidence="9" id="KW-0813">Transport</keyword>
<dbReference type="GO" id="GO:0009401">
    <property type="term" value="P:phosphoenolpyruvate-dependent sugar phosphotransferase system"/>
    <property type="evidence" value="ECO:0007669"/>
    <property type="project" value="UniProtKB-KW"/>
</dbReference>
<dbReference type="GO" id="GO:0022872">
    <property type="term" value="F:protein-N(PI)-phosphohistidine-mannitol phosphotransferase system transmembrane transporter activity"/>
    <property type="evidence" value="ECO:0007669"/>
    <property type="project" value="InterPro"/>
</dbReference>
<dbReference type="InterPro" id="IPR050893">
    <property type="entry name" value="Sugar_PTS"/>
</dbReference>
<feature type="transmembrane region" description="Helical" evidence="25">
    <location>
        <begin position="93"/>
        <end position="110"/>
    </location>
</feature>
<feature type="transmembrane region" description="Helical" evidence="25">
    <location>
        <begin position="348"/>
        <end position="370"/>
    </location>
</feature>
<evidence type="ECO:0000256" key="12">
    <source>
        <dbReference type="ARBA" id="ARBA00022553"/>
    </source>
</evidence>
<keyword evidence="10" id="KW-1003">Cell membrane</keyword>
<feature type="transmembrane region" description="Helical" evidence="25">
    <location>
        <begin position="305"/>
        <end position="327"/>
    </location>
</feature>
<evidence type="ECO:0000256" key="1">
    <source>
        <dbReference type="ARBA" id="ARBA00001655"/>
    </source>
</evidence>
<comment type="catalytic activity">
    <reaction evidence="1">
        <text>D-mannitol(out) + N(pros)-phospho-L-histidyl-[protein] = D-mannitol 1-phosphate(in) + L-histidyl-[protein]</text>
        <dbReference type="Rhea" id="RHEA:33363"/>
        <dbReference type="Rhea" id="RHEA-COMP:9745"/>
        <dbReference type="Rhea" id="RHEA-COMP:9746"/>
        <dbReference type="ChEBI" id="CHEBI:16899"/>
        <dbReference type="ChEBI" id="CHEBI:29979"/>
        <dbReference type="ChEBI" id="CHEBI:61381"/>
        <dbReference type="ChEBI" id="CHEBI:64837"/>
        <dbReference type="EC" id="2.7.1.197"/>
    </reaction>
</comment>
<dbReference type="InterPro" id="IPR016152">
    <property type="entry name" value="PTrfase/Anion_transptr"/>
</dbReference>
<dbReference type="GO" id="GO:0016301">
    <property type="term" value="F:kinase activity"/>
    <property type="evidence" value="ECO:0007669"/>
    <property type="project" value="UniProtKB-KW"/>
</dbReference>
<evidence type="ECO:0000256" key="23">
    <source>
        <dbReference type="ARBA" id="ARBA00030962"/>
    </source>
</evidence>
<feature type="domain" description="PTS EIIA type-2" evidence="26">
    <location>
        <begin position="522"/>
        <end position="663"/>
    </location>
</feature>
<dbReference type="Pfam" id="PF00359">
    <property type="entry name" value="PTS_EIIA_2"/>
    <property type="match status" value="1"/>
</dbReference>
<dbReference type="PROSITE" id="PS51094">
    <property type="entry name" value="PTS_EIIA_TYPE_2"/>
    <property type="match status" value="1"/>
</dbReference>
<feature type="transmembrane region" description="Helical" evidence="25">
    <location>
        <begin position="248"/>
        <end position="269"/>
    </location>
</feature>
<keyword evidence="30" id="KW-1185">Reference proteome</keyword>
<evidence type="ECO:0000256" key="7">
    <source>
        <dbReference type="ARBA" id="ARBA00015039"/>
    </source>
</evidence>
<dbReference type="GO" id="GO:0090563">
    <property type="term" value="F:protein-phosphocysteine-sugar phosphotransferase activity"/>
    <property type="evidence" value="ECO:0007669"/>
    <property type="project" value="TreeGrafter"/>
</dbReference>
<evidence type="ECO:0000256" key="25">
    <source>
        <dbReference type="SAM" id="Phobius"/>
    </source>
</evidence>
<dbReference type="InterPro" id="IPR003352">
    <property type="entry name" value="PTS_EIIC"/>
</dbReference>
<evidence type="ECO:0000313" key="30">
    <source>
        <dbReference type="Proteomes" id="UP000004633"/>
    </source>
</evidence>
<dbReference type="InterPro" id="IPR003501">
    <property type="entry name" value="PTS_EIIB_2/3"/>
</dbReference>
<evidence type="ECO:0000256" key="21">
    <source>
        <dbReference type="ARBA" id="ARBA00030684"/>
    </source>
</evidence>
<evidence type="ECO:0000256" key="11">
    <source>
        <dbReference type="ARBA" id="ARBA00022519"/>
    </source>
</evidence>
<evidence type="ECO:0000256" key="5">
    <source>
        <dbReference type="ARBA" id="ARBA00011909"/>
    </source>
</evidence>
<dbReference type="SUPFAM" id="SSF55804">
    <property type="entry name" value="Phoshotransferase/anion transport protein"/>
    <property type="match status" value="1"/>
</dbReference>
<dbReference type="InterPro" id="IPR013014">
    <property type="entry name" value="PTS_EIIC_2"/>
</dbReference>
<dbReference type="AlphaFoldDB" id="E7N4I1"/>
<dbReference type="HOGENOM" id="CLU_028721_1_0_9"/>
<dbReference type="GO" id="GO:0005886">
    <property type="term" value="C:plasma membrane"/>
    <property type="evidence" value="ECO:0007669"/>
    <property type="project" value="UniProtKB-SubCell"/>
</dbReference>
<dbReference type="Gene3D" id="3.40.50.2300">
    <property type="match status" value="1"/>
</dbReference>
<keyword evidence="14 29" id="KW-0808">Transferase</keyword>
<feature type="transmembrane region" description="Helical" evidence="25">
    <location>
        <begin position="117"/>
        <end position="138"/>
    </location>
</feature>
<proteinExistence type="predicted"/>
<comment type="subcellular location">
    <subcellularLocation>
        <location evidence="3">Cell inner membrane</location>
        <topology evidence="3">Multi-pass membrane protein</topology>
    </subcellularLocation>
</comment>
<evidence type="ECO:0000256" key="17">
    <source>
        <dbReference type="ARBA" id="ARBA00022777"/>
    </source>
</evidence>
<dbReference type="InterPro" id="IPR004718">
    <property type="entry name" value="PTS_IIC_mtl"/>
</dbReference>
<evidence type="ECO:0000256" key="13">
    <source>
        <dbReference type="ARBA" id="ARBA00022597"/>
    </source>
</evidence>
<dbReference type="EMBL" id="AECV01000049">
    <property type="protein sequence ID" value="EFW28998.1"/>
    <property type="molecule type" value="Genomic_DNA"/>
</dbReference>
<organism evidence="29 30">
    <name type="scientific">Selenomonas artemidis F0399</name>
    <dbReference type="NCBI Taxonomy" id="749551"/>
    <lineage>
        <taxon>Bacteria</taxon>
        <taxon>Bacillati</taxon>
        <taxon>Bacillota</taxon>
        <taxon>Negativicutes</taxon>
        <taxon>Selenomonadales</taxon>
        <taxon>Selenomonadaceae</taxon>
        <taxon>Selenomonas</taxon>
    </lineage>
</organism>
<evidence type="ECO:0000256" key="18">
    <source>
        <dbReference type="ARBA" id="ARBA00022989"/>
    </source>
</evidence>
<feature type="transmembrane region" description="Helical" evidence="25">
    <location>
        <begin position="281"/>
        <end position="299"/>
    </location>
</feature>
<dbReference type="InterPro" id="IPR036095">
    <property type="entry name" value="PTS_EIIB-like_sf"/>
</dbReference>
<comment type="subunit">
    <text evidence="4">Homodimer.</text>
</comment>
<comment type="function">
    <text evidence="2">The phosphoenolpyruvate-dependent sugar phosphotransferase system (sugar PTS), a major carbohydrate active transport system, catalyzes the phosphorylation of incoming sugar substrates concomitantly with their translocation across the cell membrane. The enzyme II CmtAB PTS system is involved in D-mannitol transport.</text>
</comment>
<dbReference type="Proteomes" id="UP000004633">
    <property type="component" value="Unassembled WGS sequence"/>
</dbReference>
<accession>E7N4I1</accession>
<keyword evidence="18 25" id="KW-1133">Transmembrane helix</keyword>